<comment type="caution">
    <text evidence="9">The sequence shown here is derived from an EMBL/GenBank/DDBJ whole genome shotgun (WGS) entry which is preliminary data.</text>
</comment>
<organism evidence="9 10">
    <name type="scientific">Rossellomorea vietnamensis</name>
    <dbReference type="NCBI Taxonomy" id="218284"/>
    <lineage>
        <taxon>Bacteria</taxon>
        <taxon>Bacillati</taxon>
        <taxon>Bacillota</taxon>
        <taxon>Bacilli</taxon>
        <taxon>Bacillales</taxon>
        <taxon>Bacillaceae</taxon>
        <taxon>Rossellomorea</taxon>
    </lineage>
</organism>
<protein>
    <submittedName>
        <fullName evidence="9">ABC transporter permease</fullName>
    </submittedName>
</protein>
<evidence type="ECO:0000256" key="1">
    <source>
        <dbReference type="ARBA" id="ARBA00004651"/>
    </source>
</evidence>
<dbReference type="EMBL" id="LIXZ01000008">
    <property type="protein sequence ID" value="KPL59267.1"/>
    <property type="molecule type" value="Genomic_DNA"/>
</dbReference>
<reference evidence="9 10" key="1">
    <citation type="submission" date="2015-08" db="EMBL/GenBank/DDBJ databases">
        <title>Draft Genome Sequence of Bacillus vietnamensis UCD-SED5.</title>
        <authorList>
            <person name="Lee R.D."/>
            <person name="Jospin G."/>
            <person name="Lang J.M."/>
            <person name="Coil D.A."/>
            <person name="Eisen J.A."/>
        </authorList>
    </citation>
    <scope>NUCLEOTIDE SEQUENCE [LARGE SCALE GENOMIC DNA]</scope>
    <source>
        <strain evidence="9 10">UCD-SED5</strain>
    </source>
</reference>
<keyword evidence="2 7" id="KW-0813">Transport</keyword>
<dbReference type="PATRIC" id="fig|218284.4.peg.4131"/>
<dbReference type="CDD" id="cd06261">
    <property type="entry name" value="TM_PBP2"/>
    <property type="match status" value="1"/>
</dbReference>
<keyword evidence="6 7" id="KW-0472">Membrane</keyword>
<evidence type="ECO:0000256" key="2">
    <source>
        <dbReference type="ARBA" id="ARBA00022448"/>
    </source>
</evidence>
<dbReference type="InterPro" id="IPR035906">
    <property type="entry name" value="MetI-like_sf"/>
</dbReference>
<gene>
    <name evidence="9" type="ORF">AM506_12130</name>
</gene>
<feature type="transmembrane region" description="Helical" evidence="7">
    <location>
        <begin position="276"/>
        <end position="297"/>
    </location>
</feature>
<feature type="transmembrane region" description="Helical" evidence="7">
    <location>
        <begin position="20"/>
        <end position="42"/>
    </location>
</feature>
<feature type="transmembrane region" description="Helical" evidence="7">
    <location>
        <begin position="119"/>
        <end position="139"/>
    </location>
</feature>
<dbReference type="PANTHER" id="PTHR30193:SF37">
    <property type="entry name" value="INNER MEMBRANE ABC TRANSPORTER PERMEASE PROTEIN YCJO"/>
    <property type="match status" value="1"/>
</dbReference>
<feature type="transmembrane region" description="Helical" evidence="7">
    <location>
        <begin position="167"/>
        <end position="188"/>
    </location>
</feature>
<evidence type="ECO:0000256" key="7">
    <source>
        <dbReference type="RuleBase" id="RU363032"/>
    </source>
</evidence>
<feature type="domain" description="ABC transmembrane type-1" evidence="8">
    <location>
        <begin position="81"/>
        <end position="294"/>
    </location>
</feature>
<evidence type="ECO:0000259" key="8">
    <source>
        <dbReference type="PROSITE" id="PS50928"/>
    </source>
</evidence>
<proteinExistence type="inferred from homology"/>
<dbReference type="GO" id="GO:0005886">
    <property type="term" value="C:plasma membrane"/>
    <property type="evidence" value="ECO:0007669"/>
    <property type="project" value="UniProtKB-SubCell"/>
</dbReference>
<dbReference type="AlphaFoldDB" id="A0A0P6WSK3"/>
<dbReference type="GO" id="GO:0055085">
    <property type="term" value="P:transmembrane transport"/>
    <property type="evidence" value="ECO:0007669"/>
    <property type="project" value="InterPro"/>
</dbReference>
<evidence type="ECO:0000256" key="6">
    <source>
        <dbReference type="ARBA" id="ARBA00023136"/>
    </source>
</evidence>
<comment type="subcellular location">
    <subcellularLocation>
        <location evidence="1 7">Cell membrane</location>
        <topology evidence="1 7">Multi-pass membrane protein</topology>
    </subcellularLocation>
</comment>
<evidence type="ECO:0000256" key="4">
    <source>
        <dbReference type="ARBA" id="ARBA00022692"/>
    </source>
</evidence>
<evidence type="ECO:0000256" key="5">
    <source>
        <dbReference type="ARBA" id="ARBA00022989"/>
    </source>
</evidence>
<dbReference type="PANTHER" id="PTHR30193">
    <property type="entry name" value="ABC TRANSPORTER PERMEASE PROTEIN"/>
    <property type="match status" value="1"/>
</dbReference>
<evidence type="ECO:0000313" key="9">
    <source>
        <dbReference type="EMBL" id="KPL59267.1"/>
    </source>
</evidence>
<dbReference type="PROSITE" id="PS50928">
    <property type="entry name" value="ABC_TM1"/>
    <property type="match status" value="1"/>
</dbReference>
<dbReference type="InterPro" id="IPR051393">
    <property type="entry name" value="ABC_transporter_permease"/>
</dbReference>
<sequence>MKGENLMQKNSWKSKLTSSLFVLPYLILFSIFLVAPIVYGVWISLHNWDLLNPVKEFVGLKNYMNIFDSESYLHTLFFEGLKNTFIFVIFSVPLLVIIGLALALLLNSLPQKVKGLFRTMYFIPYSVSVSIVAIIWLWIFDTNSGLINQYLQKLGGSPIPWLTDLPWAWVSIIIATLWWTIGFNMVIFTNALNDVPEELYEAGSLDGTNSWQRLIHITLPTIKPTMIFVILTSTIASFNVYGQPYLMTRGGPGTSTQVLLMNIVEEGFNQRQLGNAAAMSIMMALIMIVISIIQFRITREKKEGAR</sequence>
<evidence type="ECO:0000256" key="3">
    <source>
        <dbReference type="ARBA" id="ARBA00022475"/>
    </source>
</evidence>
<feature type="transmembrane region" description="Helical" evidence="7">
    <location>
        <begin position="85"/>
        <end position="107"/>
    </location>
</feature>
<name>A0A0P6WSK3_9BACI</name>
<dbReference type="Gene3D" id="1.10.3720.10">
    <property type="entry name" value="MetI-like"/>
    <property type="match status" value="1"/>
</dbReference>
<comment type="similarity">
    <text evidence="7">Belongs to the binding-protein-dependent transport system permease family.</text>
</comment>
<evidence type="ECO:0000313" key="10">
    <source>
        <dbReference type="Proteomes" id="UP000050398"/>
    </source>
</evidence>
<dbReference type="SUPFAM" id="SSF161098">
    <property type="entry name" value="MetI-like"/>
    <property type="match status" value="1"/>
</dbReference>
<accession>A0A0P6WSK3</accession>
<keyword evidence="5 7" id="KW-1133">Transmembrane helix</keyword>
<dbReference type="Pfam" id="PF00528">
    <property type="entry name" value="BPD_transp_1"/>
    <property type="match status" value="1"/>
</dbReference>
<keyword evidence="4 7" id="KW-0812">Transmembrane</keyword>
<keyword evidence="3" id="KW-1003">Cell membrane</keyword>
<dbReference type="Proteomes" id="UP000050398">
    <property type="component" value="Unassembled WGS sequence"/>
</dbReference>
<dbReference type="InterPro" id="IPR000515">
    <property type="entry name" value="MetI-like"/>
</dbReference>
<feature type="transmembrane region" description="Helical" evidence="7">
    <location>
        <begin position="222"/>
        <end position="241"/>
    </location>
</feature>